<dbReference type="GeneID" id="54991507"/>
<evidence type="ECO:0000313" key="1">
    <source>
        <dbReference type="EMBL" id="AWD92419.1"/>
    </source>
</evidence>
<dbReference type="EMBL" id="MH059633">
    <property type="protein sequence ID" value="AWD92419.1"/>
    <property type="molecule type" value="Genomic_DNA"/>
</dbReference>
<accession>A0A2S1GSU1</accession>
<proteinExistence type="predicted"/>
<dbReference type="KEGG" id="vg:54991507"/>
<sequence>MFEISTASGVKGIEIERFKALDGWEIQNKFISFAASSDKDFRKAFTLEVLSYATVIAPDGRLIPLSTSALIDNHLETWDNVKEVFEAVLKDNGIDPETHASRPDYWSDIGAQMAVSFLAQCATMIGPAMENADRIRSESNGGE</sequence>
<dbReference type="Proteomes" id="UP000246901">
    <property type="component" value="Segment"/>
</dbReference>
<keyword evidence="2" id="KW-1185">Reference proteome</keyword>
<organism evidence="1 2">
    <name type="scientific">Xanthomonas phage Carpasina</name>
    <dbReference type="NCBI Taxonomy" id="2163636"/>
    <lineage>
        <taxon>Viruses</taxon>
        <taxon>Duplodnaviria</taxon>
        <taxon>Heunggongvirae</taxon>
        <taxon>Uroviricota</taxon>
        <taxon>Caudoviricetes</taxon>
        <taxon>Lindbergviridae</taxon>
        <taxon>Carpasinavirus</taxon>
        <taxon>Carpasinavirus carpasina</taxon>
    </lineage>
</organism>
<reference evidence="1 2" key="1">
    <citation type="submission" date="2018-03" db="EMBL/GenBank/DDBJ databases">
        <title>Phage therapy in agriculture - a green tech approach to combat plant pathogenic bacteria.</title>
        <authorList>
            <person name="Carstens A.B."/>
            <person name="Djurhuus A.M."/>
            <person name="Hansen L.H."/>
        </authorList>
    </citation>
    <scope>NUCLEOTIDE SEQUENCE [LARGE SCALE GENOMIC DNA]</scope>
</reference>
<evidence type="ECO:0000313" key="2">
    <source>
        <dbReference type="Proteomes" id="UP000246901"/>
    </source>
</evidence>
<name>A0A2S1GSU1_9CAUD</name>
<dbReference type="RefSeq" id="YP_009801000.1">
    <property type="nucleotide sequence ID" value="NC_047962.1"/>
</dbReference>
<protein>
    <submittedName>
        <fullName evidence="1">Uncharacterized protein</fullName>
    </submittedName>
</protein>